<dbReference type="InterPro" id="IPR036291">
    <property type="entry name" value="NAD(P)-bd_dom_sf"/>
</dbReference>
<keyword evidence="2" id="KW-0560">Oxidoreductase</keyword>
<evidence type="ECO:0000256" key="1">
    <source>
        <dbReference type="ARBA" id="ARBA00007964"/>
    </source>
</evidence>
<dbReference type="SUPFAM" id="SSF51735">
    <property type="entry name" value="NAD(P)-binding Rossmann-fold domains"/>
    <property type="match status" value="1"/>
</dbReference>
<name>A0ABX5F623_9CHRO</name>
<dbReference type="PROSITE" id="PS51176">
    <property type="entry name" value="PDH_ADH"/>
    <property type="match status" value="1"/>
</dbReference>
<accession>A0ABX5F623</accession>
<dbReference type="SUPFAM" id="SSF48179">
    <property type="entry name" value="6-phosphogluconate dehydrogenase C-terminal domain-like"/>
    <property type="match status" value="1"/>
</dbReference>
<dbReference type="PANTHER" id="PTHR21363">
    <property type="entry name" value="PREPHENATE DEHYDROGENASE"/>
    <property type="match status" value="1"/>
</dbReference>
<dbReference type="Proteomes" id="UP000238218">
    <property type="component" value="Unassembled WGS sequence"/>
</dbReference>
<dbReference type="Gene3D" id="3.40.50.720">
    <property type="entry name" value="NAD(P)-binding Rossmann-like Domain"/>
    <property type="match status" value="1"/>
</dbReference>
<dbReference type="InterPro" id="IPR046826">
    <property type="entry name" value="PDH_N"/>
</dbReference>
<dbReference type="InterPro" id="IPR008927">
    <property type="entry name" value="6-PGluconate_DH-like_C_sf"/>
</dbReference>
<dbReference type="Pfam" id="PF02153">
    <property type="entry name" value="PDH_N"/>
    <property type="match status" value="1"/>
</dbReference>
<evidence type="ECO:0000256" key="2">
    <source>
        <dbReference type="ARBA" id="ARBA00023002"/>
    </source>
</evidence>
<dbReference type="RefSeq" id="WP_106221696.1">
    <property type="nucleotide sequence ID" value="NZ_PVWP01000007.1"/>
</dbReference>
<evidence type="ECO:0000313" key="5">
    <source>
        <dbReference type="Proteomes" id="UP000238218"/>
    </source>
</evidence>
<dbReference type="EMBL" id="PVWP01000007">
    <property type="protein sequence ID" value="PSB36952.1"/>
    <property type="molecule type" value="Genomic_DNA"/>
</dbReference>
<gene>
    <name evidence="4" type="ORF">C7B81_11040</name>
</gene>
<dbReference type="PANTHER" id="PTHR21363:SF0">
    <property type="entry name" value="PREPHENATE DEHYDROGENASE [NADP(+)]"/>
    <property type="match status" value="1"/>
</dbReference>
<dbReference type="InterPro" id="IPR050812">
    <property type="entry name" value="Preph/Arog_dehydrog"/>
</dbReference>
<comment type="caution">
    <text evidence="4">The sequence shown here is derived from an EMBL/GenBank/DDBJ whole genome shotgun (WGS) entry which is preliminary data.</text>
</comment>
<dbReference type="InterPro" id="IPR003099">
    <property type="entry name" value="Prephen_DH"/>
</dbReference>
<sequence>MTPLWQREPVGVVGLGLIGGSLGLDLLAAGAQVRALVHRPATAERARERGLASAVSTDPAVLEGCGLVLLALPLDRLLDPEPALLAALPAAAVVTDVGSVKGPVLRRWRQLLQAAGEGPAPSRFVASHPMAGTARAGVEAGERGLFRGRPWVATPAPDTDPAALEAVRELAEALGARWLCCDAEAHDRAVALISHLPVLVGAALLQAADAGGGEAGGAPEVGAGLVRALASSGFADTTRVGGGNPELGRLMAQANRAALLEALGHYRRSLADLEALVRAEDWGALERSLARSQQLRPDFL</sequence>
<proteinExistence type="inferred from homology"/>
<evidence type="ECO:0000313" key="4">
    <source>
        <dbReference type="EMBL" id="PSB36952.1"/>
    </source>
</evidence>
<keyword evidence="5" id="KW-1185">Reference proteome</keyword>
<feature type="domain" description="Prephenate/arogenate dehydrogenase" evidence="3">
    <location>
        <begin position="8"/>
        <end position="300"/>
    </location>
</feature>
<organism evidence="4 5">
    <name type="scientific">Aphanothece cf. minutissima CCALA 015</name>
    <dbReference type="NCBI Taxonomy" id="2107695"/>
    <lineage>
        <taxon>Bacteria</taxon>
        <taxon>Bacillati</taxon>
        <taxon>Cyanobacteriota</taxon>
        <taxon>Cyanophyceae</taxon>
        <taxon>Oscillatoriophycideae</taxon>
        <taxon>Chroococcales</taxon>
        <taxon>Aphanothecaceae</taxon>
        <taxon>Aphanothece</taxon>
    </lineage>
</organism>
<evidence type="ECO:0000259" key="3">
    <source>
        <dbReference type="PROSITE" id="PS51176"/>
    </source>
</evidence>
<dbReference type="Gene3D" id="1.10.3660.10">
    <property type="entry name" value="6-phosphogluconate dehydrogenase C-terminal like domain"/>
    <property type="match status" value="1"/>
</dbReference>
<protein>
    <submittedName>
        <fullName evidence="4">Arogenate dehydrogenase</fullName>
    </submittedName>
</protein>
<reference evidence="4 5" key="1">
    <citation type="submission" date="2018-03" db="EMBL/GenBank/DDBJ databases">
        <title>The ancient ancestry and fast evolution of plastids.</title>
        <authorList>
            <person name="Moore K.R."/>
            <person name="Magnabosco C."/>
            <person name="Momper L."/>
            <person name="Gold D.A."/>
            <person name="Bosak T."/>
            <person name="Fournier G.P."/>
        </authorList>
    </citation>
    <scope>NUCLEOTIDE SEQUENCE [LARGE SCALE GENOMIC DNA]</scope>
    <source>
        <strain evidence="4 5">CCALA 015</strain>
    </source>
</reference>
<dbReference type="NCBIfam" id="NF005650">
    <property type="entry name" value="PRK07417.1"/>
    <property type="match status" value="1"/>
</dbReference>
<dbReference type="Pfam" id="PF20463">
    <property type="entry name" value="PDH_C"/>
    <property type="match status" value="1"/>
</dbReference>
<dbReference type="InterPro" id="IPR046825">
    <property type="entry name" value="PDH_C"/>
</dbReference>
<comment type="similarity">
    <text evidence="1">Belongs to the prephenate/arogenate dehydrogenase family.</text>
</comment>